<proteinExistence type="predicted"/>
<evidence type="ECO:0000313" key="2">
    <source>
        <dbReference type="EMBL" id="EKE73694.1"/>
    </source>
</evidence>
<reference evidence="2 3" key="1">
    <citation type="journal article" date="2012" name="J. Bacteriol.">
        <title>Genome Sequence of Gallaecimonas xiamenensis Type Strain 3-C-1.</title>
        <authorList>
            <person name="Lai Q."/>
            <person name="Wang L."/>
            <person name="Wang W."/>
            <person name="Shao Z."/>
        </authorList>
    </citation>
    <scope>NUCLEOTIDE SEQUENCE [LARGE SCALE GENOMIC DNA]</scope>
    <source>
        <strain evidence="2 3">3-C-1</strain>
    </source>
</reference>
<accession>K2JTK8</accession>
<keyword evidence="3" id="KW-1185">Reference proteome</keyword>
<gene>
    <name evidence="2" type="ORF">B3C1_09862</name>
</gene>
<dbReference type="Proteomes" id="UP000006755">
    <property type="component" value="Unassembled WGS sequence"/>
</dbReference>
<dbReference type="AlphaFoldDB" id="K2JTK8"/>
<comment type="caution">
    <text evidence="2">The sequence shown here is derived from an EMBL/GenBank/DDBJ whole genome shotgun (WGS) entry which is preliminary data.</text>
</comment>
<feature type="chain" id="PRO_5003862264" evidence="1">
    <location>
        <begin position="18"/>
        <end position="81"/>
    </location>
</feature>
<dbReference type="STRING" id="745411.B3C1_09862"/>
<feature type="signal peptide" evidence="1">
    <location>
        <begin position="1"/>
        <end position="17"/>
    </location>
</feature>
<evidence type="ECO:0000313" key="3">
    <source>
        <dbReference type="Proteomes" id="UP000006755"/>
    </source>
</evidence>
<keyword evidence="1" id="KW-0732">Signal</keyword>
<dbReference type="EMBL" id="AMRI01000012">
    <property type="protein sequence ID" value="EKE73694.1"/>
    <property type="molecule type" value="Genomic_DNA"/>
</dbReference>
<organism evidence="2 3">
    <name type="scientific">Gallaecimonas xiamenensis 3-C-1</name>
    <dbReference type="NCBI Taxonomy" id="745411"/>
    <lineage>
        <taxon>Bacteria</taxon>
        <taxon>Pseudomonadati</taxon>
        <taxon>Pseudomonadota</taxon>
        <taxon>Gammaproteobacteria</taxon>
        <taxon>Enterobacterales</taxon>
        <taxon>Gallaecimonadaceae</taxon>
        <taxon>Gallaecimonas</taxon>
    </lineage>
</organism>
<protein>
    <submittedName>
        <fullName evidence="2">Uncharacterized protein</fullName>
    </submittedName>
</protein>
<evidence type="ECO:0000256" key="1">
    <source>
        <dbReference type="SAM" id="SignalP"/>
    </source>
</evidence>
<sequence length="81" mass="8932">MLAFTLLLVLPSFHVEAGQAHHDCCQTMPDDCHCDMACQHQLPLTSLWPQARPALAQEPLVQAVKKPLIQAPEPPLRPPSC</sequence>
<name>K2JTK8_9GAMM</name>